<reference evidence="3 4" key="1">
    <citation type="journal article" date="2019" name="Int. J. Syst. Evol. Microbiol.">
        <title>The Global Catalogue of Microorganisms (GCM) 10K type strain sequencing project: providing services to taxonomists for standard genome sequencing and annotation.</title>
        <authorList>
            <consortium name="The Broad Institute Genomics Platform"/>
            <consortium name="The Broad Institute Genome Sequencing Center for Infectious Disease"/>
            <person name="Wu L."/>
            <person name="Ma J."/>
        </authorList>
    </citation>
    <scope>NUCLEOTIDE SEQUENCE [LARGE SCALE GENOMIC DNA]</scope>
    <source>
        <strain evidence="3 4">JCM 16001</strain>
    </source>
</reference>
<evidence type="ECO:0000313" key="4">
    <source>
        <dbReference type="Proteomes" id="UP001499851"/>
    </source>
</evidence>
<organism evidence="3 4">
    <name type="scientific">Glycomyces endophyticus</name>
    <dbReference type="NCBI Taxonomy" id="480996"/>
    <lineage>
        <taxon>Bacteria</taxon>
        <taxon>Bacillati</taxon>
        <taxon>Actinomycetota</taxon>
        <taxon>Actinomycetes</taxon>
        <taxon>Glycomycetales</taxon>
        <taxon>Glycomycetaceae</taxon>
        <taxon>Glycomyces</taxon>
    </lineage>
</organism>
<evidence type="ECO:0000256" key="1">
    <source>
        <dbReference type="SAM" id="MobiDB-lite"/>
    </source>
</evidence>
<evidence type="ECO:0000259" key="2">
    <source>
        <dbReference type="Pfam" id="PF04149"/>
    </source>
</evidence>
<name>A0ABN2HHY1_9ACTN</name>
<evidence type="ECO:0000313" key="3">
    <source>
        <dbReference type="EMBL" id="GAA1688111.1"/>
    </source>
</evidence>
<accession>A0ABN2HHY1</accession>
<sequence>MQNVTAWRKSTRSSSGSDGNCVELRRSWRRSTRSNAAGTNECVEISPCQDTGFHLRDSKLGDASPLLDLSDRDLAALISATA</sequence>
<dbReference type="InterPro" id="IPR007278">
    <property type="entry name" value="DUF397"/>
</dbReference>
<feature type="region of interest" description="Disordered" evidence="1">
    <location>
        <begin position="1"/>
        <end position="21"/>
    </location>
</feature>
<gene>
    <name evidence="3" type="ORF">GCM10009830_39620</name>
</gene>
<dbReference type="RefSeq" id="WP_344490033.1">
    <property type="nucleotide sequence ID" value="NZ_BAAAQF010000019.1"/>
</dbReference>
<dbReference type="Pfam" id="PF04149">
    <property type="entry name" value="DUF397"/>
    <property type="match status" value="2"/>
</dbReference>
<proteinExistence type="predicted"/>
<dbReference type="EMBL" id="BAAAQF010000019">
    <property type="protein sequence ID" value="GAA1688111.1"/>
    <property type="molecule type" value="Genomic_DNA"/>
</dbReference>
<protein>
    <recommendedName>
        <fullName evidence="2">DUF397 domain-containing protein</fullName>
    </recommendedName>
</protein>
<feature type="domain" description="DUF397" evidence="2">
    <location>
        <begin position="6"/>
        <end position="25"/>
    </location>
</feature>
<feature type="domain" description="DUF397" evidence="2">
    <location>
        <begin position="27"/>
        <end position="80"/>
    </location>
</feature>
<keyword evidence="4" id="KW-1185">Reference proteome</keyword>
<comment type="caution">
    <text evidence="3">The sequence shown here is derived from an EMBL/GenBank/DDBJ whole genome shotgun (WGS) entry which is preliminary data.</text>
</comment>
<dbReference type="Proteomes" id="UP001499851">
    <property type="component" value="Unassembled WGS sequence"/>
</dbReference>